<gene>
    <name evidence="2" type="ORF">EKO27_g11097</name>
</gene>
<accession>A0A439CPC4</accession>
<feature type="compositionally biased region" description="Basic and acidic residues" evidence="1">
    <location>
        <begin position="140"/>
        <end position="149"/>
    </location>
</feature>
<dbReference type="EMBL" id="RYZI01000651">
    <property type="protein sequence ID" value="RWA04008.1"/>
    <property type="molecule type" value="Genomic_DNA"/>
</dbReference>
<proteinExistence type="predicted"/>
<reference evidence="2 3" key="1">
    <citation type="submission" date="2018-12" db="EMBL/GenBank/DDBJ databases">
        <title>Draft genome sequence of Xylaria grammica IHI A82.</title>
        <authorList>
            <person name="Buettner E."/>
            <person name="Kellner H."/>
        </authorList>
    </citation>
    <scope>NUCLEOTIDE SEQUENCE [LARGE SCALE GENOMIC DNA]</scope>
    <source>
        <strain evidence="2 3">IHI A82</strain>
    </source>
</reference>
<evidence type="ECO:0000313" key="3">
    <source>
        <dbReference type="Proteomes" id="UP000286045"/>
    </source>
</evidence>
<protein>
    <submittedName>
        <fullName evidence="2">Uncharacterized protein</fullName>
    </submittedName>
</protein>
<evidence type="ECO:0000256" key="1">
    <source>
        <dbReference type="SAM" id="MobiDB-lite"/>
    </source>
</evidence>
<feature type="compositionally biased region" description="Polar residues" evidence="1">
    <location>
        <begin position="150"/>
        <end position="162"/>
    </location>
</feature>
<feature type="region of interest" description="Disordered" evidence="1">
    <location>
        <begin position="140"/>
        <end position="162"/>
    </location>
</feature>
<dbReference type="AlphaFoldDB" id="A0A439CPC4"/>
<sequence>MLAINQPTIVIQELEHDKQGLWLNTTFKSTATRPGQDGRETSERRRNSRESIKWHSETILSSPIASLEHPDAHCYCPSTIPAKAFHPVIRNPKSFLGTALDHWQPTEPSLTFDYLARTDQSFRHFTEVLQSWGAISRREACGEGSKQQEWESTTPTEPTDLR</sequence>
<comment type="caution">
    <text evidence="2">The sequence shown here is derived from an EMBL/GenBank/DDBJ whole genome shotgun (WGS) entry which is preliminary data.</text>
</comment>
<evidence type="ECO:0000313" key="2">
    <source>
        <dbReference type="EMBL" id="RWA04008.1"/>
    </source>
</evidence>
<name>A0A439CPC4_9PEZI</name>
<feature type="compositionally biased region" description="Basic and acidic residues" evidence="1">
    <location>
        <begin position="36"/>
        <end position="51"/>
    </location>
</feature>
<feature type="region of interest" description="Disordered" evidence="1">
    <location>
        <begin position="29"/>
        <end position="51"/>
    </location>
</feature>
<keyword evidence="3" id="KW-1185">Reference proteome</keyword>
<organism evidence="2 3">
    <name type="scientific">Xylaria grammica</name>
    <dbReference type="NCBI Taxonomy" id="363999"/>
    <lineage>
        <taxon>Eukaryota</taxon>
        <taxon>Fungi</taxon>
        <taxon>Dikarya</taxon>
        <taxon>Ascomycota</taxon>
        <taxon>Pezizomycotina</taxon>
        <taxon>Sordariomycetes</taxon>
        <taxon>Xylariomycetidae</taxon>
        <taxon>Xylariales</taxon>
        <taxon>Xylariaceae</taxon>
        <taxon>Xylaria</taxon>
    </lineage>
</organism>
<dbReference type="Proteomes" id="UP000286045">
    <property type="component" value="Unassembled WGS sequence"/>
</dbReference>